<name>A0A833Z9F4_9CHIR</name>
<dbReference type="AlphaFoldDB" id="A0A833Z9F4"/>
<accession>A0A833Z9F4</accession>
<keyword evidence="1" id="KW-0808">Transferase</keyword>
<dbReference type="EMBL" id="JABVXQ010000010">
    <property type="protein sequence ID" value="KAF6087410.1"/>
    <property type="molecule type" value="Genomic_DNA"/>
</dbReference>
<dbReference type="Proteomes" id="UP000664940">
    <property type="component" value="Unassembled WGS sequence"/>
</dbReference>
<proteinExistence type="predicted"/>
<protein>
    <submittedName>
        <fullName evidence="1">Beta-1,4-galactosyltransferase 6</fullName>
    </submittedName>
</protein>
<keyword evidence="1" id="KW-0328">Glycosyltransferase</keyword>
<evidence type="ECO:0000313" key="1">
    <source>
        <dbReference type="EMBL" id="KAF6087410.1"/>
    </source>
</evidence>
<organism evidence="1 2">
    <name type="scientific">Phyllostomus discolor</name>
    <name type="common">pale spear-nosed bat</name>
    <dbReference type="NCBI Taxonomy" id="89673"/>
    <lineage>
        <taxon>Eukaryota</taxon>
        <taxon>Metazoa</taxon>
        <taxon>Chordata</taxon>
        <taxon>Craniata</taxon>
        <taxon>Vertebrata</taxon>
        <taxon>Euteleostomi</taxon>
        <taxon>Mammalia</taxon>
        <taxon>Eutheria</taxon>
        <taxon>Laurasiatheria</taxon>
        <taxon>Chiroptera</taxon>
        <taxon>Yangochiroptera</taxon>
        <taxon>Phyllostomidae</taxon>
        <taxon>Phyllostominae</taxon>
        <taxon>Phyllostomus</taxon>
    </lineage>
</organism>
<evidence type="ECO:0000313" key="2">
    <source>
        <dbReference type="Proteomes" id="UP000664940"/>
    </source>
</evidence>
<reference evidence="1 2" key="1">
    <citation type="journal article" date="2020" name="Nature">
        <title>Six reference-quality genomes reveal evolution of bat adaptations.</title>
        <authorList>
            <person name="Jebb D."/>
            <person name="Huang Z."/>
            <person name="Pippel M."/>
            <person name="Hughes G.M."/>
            <person name="Lavrichenko K."/>
            <person name="Devanna P."/>
            <person name="Winkler S."/>
            <person name="Jermiin L.S."/>
            <person name="Skirmuntt E.C."/>
            <person name="Katzourakis A."/>
            <person name="Burkitt-Gray L."/>
            <person name="Ray D.A."/>
            <person name="Sullivan K.A.M."/>
            <person name="Roscito J.G."/>
            <person name="Kirilenko B.M."/>
            <person name="Davalos L.M."/>
            <person name="Corthals A.P."/>
            <person name="Power M.L."/>
            <person name="Jones G."/>
            <person name="Ransome R.D."/>
            <person name="Dechmann D.K.N."/>
            <person name="Locatelli A.G."/>
            <person name="Puechmaille S.J."/>
            <person name="Fedrigo O."/>
            <person name="Jarvis E.D."/>
            <person name="Hiller M."/>
            <person name="Vernes S.C."/>
            <person name="Myers E.W."/>
            <person name="Teeling E.C."/>
        </authorList>
    </citation>
    <scope>NUCLEOTIDE SEQUENCE [LARGE SCALE GENOMIC DNA]</scope>
    <source>
        <strain evidence="1">Bat1K_MPI-CBG_1</strain>
    </source>
</reference>
<comment type="caution">
    <text evidence="1">The sequence shown here is derived from an EMBL/GenBank/DDBJ whole genome shotgun (WGS) entry which is preliminary data.</text>
</comment>
<dbReference type="GO" id="GO:0016757">
    <property type="term" value="F:glycosyltransferase activity"/>
    <property type="evidence" value="ECO:0007669"/>
    <property type="project" value="UniProtKB-KW"/>
</dbReference>
<gene>
    <name evidence="1" type="ORF">HJG60_001318</name>
</gene>
<sequence>MACGTASSSTMWTTYPKMTGTIMGVEKCHVTLQQSWINTCIFFRIKSFLVV</sequence>